<gene>
    <name evidence="2" type="ORF">C6569_03055</name>
</gene>
<accession>A0A2S0N847</accession>
<dbReference type="Proteomes" id="UP000237889">
    <property type="component" value="Chromosome"/>
</dbReference>
<feature type="compositionally biased region" description="Basic and acidic residues" evidence="1">
    <location>
        <begin position="86"/>
        <end position="119"/>
    </location>
</feature>
<evidence type="ECO:0000256" key="1">
    <source>
        <dbReference type="SAM" id="MobiDB-lite"/>
    </source>
</evidence>
<dbReference type="AlphaFoldDB" id="A0A2S0N847"/>
<organism evidence="2 3">
    <name type="scientific">Phreatobacter cathodiphilus</name>
    <dbReference type="NCBI Taxonomy" id="1868589"/>
    <lineage>
        <taxon>Bacteria</taxon>
        <taxon>Pseudomonadati</taxon>
        <taxon>Pseudomonadota</taxon>
        <taxon>Alphaproteobacteria</taxon>
        <taxon>Hyphomicrobiales</taxon>
        <taxon>Phreatobacteraceae</taxon>
        <taxon>Phreatobacter</taxon>
    </lineage>
</organism>
<protein>
    <submittedName>
        <fullName evidence="2">Uncharacterized protein</fullName>
    </submittedName>
</protein>
<sequence>MADRIDAQTEKANRSEFANQSEVPRNDRVLLETPGGTSAEKEPGEESLVDAEVSGISTARPTSDVTGVADSGTDEETSDGLTSTEESLRQAAEDTPLGERDPTLDDGPVFDRHDAPPRI</sequence>
<dbReference type="EMBL" id="CP027668">
    <property type="protein sequence ID" value="AVO44123.1"/>
    <property type="molecule type" value="Genomic_DNA"/>
</dbReference>
<feature type="compositionally biased region" description="Basic and acidic residues" evidence="1">
    <location>
        <begin position="1"/>
        <end position="14"/>
    </location>
</feature>
<proteinExistence type="predicted"/>
<keyword evidence="3" id="KW-1185">Reference proteome</keyword>
<evidence type="ECO:0000313" key="3">
    <source>
        <dbReference type="Proteomes" id="UP000237889"/>
    </source>
</evidence>
<feature type="region of interest" description="Disordered" evidence="1">
    <location>
        <begin position="1"/>
        <end position="119"/>
    </location>
</feature>
<dbReference type="RefSeq" id="WP_106747453.1">
    <property type="nucleotide sequence ID" value="NZ_CP027668.1"/>
</dbReference>
<reference evidence="2 3" key="1">
    <citation type="submission" date="2018-03" db="EMBL/GenBank/DDBJ databases">
        <title>Genome sequencing of Phreatobacter sp.</title>
        <authorList>
            <person name="Kim S.-J."/>
            <person name="Heo J."/>
            <person name="Kwon S.-W."/>
        </authorList>
    </citation>
    <scope>NUCLEOTIDE SEQUENCE [LARGE SCALE GENOMIC DNA]</scope>
    <source>
        <strain evidence="2 3">S-12</strain>
    </source>
</reference>
<feature type="compositionally biased region" description="Polar residues" evidence="1">
    <location>
        <begin position="55"/>
        <end position="65"/>
    </location>
</feature>
<evidence type="ECO:0000313" key="2">
    <source>
        <dbReference type="EMBL" id="AVO44123.1"/>
    </source>
</evidence>
<dbReference type="KEGG" id="phr:C6569_03055"/>
<name>A0A2S0N847_9HYPH</name>